<dbReference type="PANTHER" id="PTHR43380">
    <property type="entry name" value="2-OXOISOVALERATE DEHYDROGENASE SUBUNIT ALPHA, MITOCHONDRIAL"/>
    <property type="match status" value="1"/>
</dbReference>
<feature type="domain" description="Dehydrogenase E1 component" evidence="4">
    <location>
        <begin position="51"/>
        <end position="330"/>
    </location>
</feature>
<keyword evidence="2 5" id="KW-0560">Oxidoreductase</keyword>
<dbReference type="InterPro" id="IPR017596">
    <property type="entry name" value="PdhA/BkdA"/>
</dbReference>
<dbReference type="EMBL" id="FXZD01000002">
    <property type="protein sequence ID" value="SMX71825.1"/>
    <property type="molecule type" value="Genomic_DNA"/>
</dbReference>
<dbReference type="InterPro" id="IPR029061">
    <property type="entry name" value="THDP-binding"/>
</dbReference>
<dbReference type="OrthoDB" id="9766715at2"/>
<dbReference type="NCBIfam" id="TIGR03181">
    <property type="entry name" value="PDH_E1_alph_x"/>
    <property type="match status" value="1"/>
</dbReference>
<dbReference type="SUPFAM" id="SSF52518">
    <property type="entry name" value="Thiamin diphosphate-binding fold (THDP-binding)"/>
    <property type="match status" value="1"/>
</dbReference>
<keyword evidence="3" id="KW-0786">Thiamine pyrophosphate</keyword>
<dbReference type="Pfam" id="PF00676">
    <property type="entry name" value="E1_dh"/>
    <property type="match status" value="1"/>
</dbReference>
<dbReference type="GO" id="GO:0004739">
    <property type="term" value="F:pyruvate dehydrogenase (acetyl-transferring) activity"/>
    <property type="evidence" value="ECO:0007669"/>
    <property type="project" value="UniProtKB-EC"/>
</dbReference>
<dbReference type="GO" id="GO:0009083">
    <property type="term" value="P:branched-chain amino acid catabolic process"/>
    <property type="evidence" value="ECO:0007669"/>
    <property type="project" value="TreeGrafter"/>
</dbReference>
<evidence type="ECO:0000313" key="6">
    <source>
        <dbReference type="Proteomes" id="UP000234433"/>
    </source>
</evidence>
<dbReference type="InterPro" id="IPR001017">
    <property type="entry name" value="DH_E1"/>
</dbReference>
<dbReference type="PANTHER" id="PTHR43380:SF1">
    <property type="entry name" value="2-OXOISOVALERATE DEHYDROGENASE SUBUNIT ALPHA, MITOCHONDRIAL"/>
    <property type="match status" value="1"/>
</dbReference>
<protein>
    <submittedName>
        <fullName evidence="5">Pyruvate dehydrogenase E1 component alpha subunit</fullName>
        <ecNumber evidence="5">1.2.4.1</ecNumber>
    </submittedName>
</protein>
<evidence type="ECO:0000256" key="1">
    <source>
        <dbReference type="ARBA" id="ARBA00001964"/>
    </source>
</evidence>
<dbReference type="CDD" id="cd02000">
    <property type="entry name" value="TPP_E1_PDC_ADC_BCADC"/>
    <property type="match status" value="1"/>
</dbReference>
<name>A0A2H1I9G4_9MICO</name>
<evidence type="ECO:0000313" key="5">
    <source>
        <dbReference type="EMBL" id="SMX71825.1"/>
    </source>
</evidence>
<gene>
    <name evidence="5" type="ORF">BANT918_00714</name>
</gene>
<accession>A0A2H1I9G4</accession>
<dbReference type="Proteomes" id="UP000234433">
    <property type="component" value="Unassembled WGS sequence"/>
</dbReference>
<dbReference type="Gene3D" id="3.40.50.970">
    <property type="match status" value="1"/>
</dbReference>
<dbReference type="GO" id="GO:0000287">
    <property type="term" value="F:magnesium ion binding"/>
    <property type="evidence" value="ECO:0007669"/>
    <property type="project" value="UniProtKB-ARBA"/>
</dbReference>
<reference evidence="5 6" key="1">
    <citation type="submission" date="2017-03" db="EMBL/GenBank/DDBJ databases">
        <authorList>
            <person name="Afonso C.L."/>
            <person name="Miller P.J."/>
            <person name="Scott M.A."/>
            <person name="Spackman E."/>
            <person name="Goraichik I."/>
            <person name="Dimitrov K.M."/>
            <person name="Suarez D.L."/>
            <person name="Swayne D.E."/>
        </authorList>
    </citation>
    <scope>NUCLEOTIDE SEQUENCE [LARGE SCALE GENOMIC DNA]</scope>
    <source>
        <strain evidence="5 6">CNRZ 918</strain>
    </source>
</reference>
<keyword evidence="5" id="KW-0670">Pyruvate</keyword>
<comment type="cofactor">
    <cofactor evidence="1">
        <name>thiamine diphosphate</name>
        <dbReference type="ChEBI" id="CHEBI:58937"/>
    </cofactor>
</comment>
<organism evidence="5 6">
    <name type="scientific">Brevibacterium antiquum CNRZ 918</name>
    <dbReference type="NCBI Taxonomy" id="1255637"/>
    <lineage>
        <taxon>Bacteria</taxon>
        <taxon>Bacillati</taxon>
        <taxon>Actinomycetota</taxon>
        <taxon>Actinomycetes</taxon>
        <taxon>Micrococcales</taxon>
        <taxon>Brevibacteriaceae</taxon>
        <taxon>Brevibacterium</taxon>
    </lineage>
</organism>
<dbReference type="RefSeq" id="WP_101618983.1">
    <property type="nucleotide sequence ID" value="NZ_FXZD01000002.1"/>
</dbReference>
<evidence type="ECO:0000256" key="3">
    <source>
        <dbReference type="ARBA" id="ARBA00023052"/>
    </source>
</evidence>
<dbReference type="EC" id="1.2.4.1" evidence="5"/>
<evidence type="ECO:0000256" key="2">
    <source>
        <dbReference type="ARBA" id="ARBA00023002"/>
    </source>
</evidence>
<evidence type="ECO:0000259" key="4">
    <source>
        <dbReference type="Pfam" id="PF00676"/>
    </source>
</evidence>
<sequence length="370" mass="40090">MTIDVPTSRSDRSLPQLQPVSFIGANGQPTEVPSDGLRIPSDRTLLGLYQKMVQIRRFEAQVTHLTRQGRLATYPSAAGQEAIEVGATTALAPGDWLFPTYRDTAALLTRGVPVTEILSAFRGDWHCGFDPNEYHTSPAATPLATQTLHATGFAMAAKLKGEDACTLTFLGDGASSEGDTHEAFNFASVWQTPTVFVLANNQYAISTPLREQSNATMLADRAAGYGMPGLRVDGNDIAAVFAAVTAALERARAGEGPTLIECLTYRMESHTNSDDPTKYREAEEVEHWKQFDPIDRLEKHLRSAGVLNDERAAEITASAEELATSVRDAMNTEAKVDPSELFDYVYANPRANLVAQQAKLEAELAAAGRS</sequence>
<proteinExistence type="predicted"/>
<dbReference type="InterPro" id="IPR050771">
    <property type="entry name" value="Alpha-ketoacid_DH_E1_comp"/>
</dbReference>
<dbReference type="AlphaFoldDB" id="A0A2H1I9G4"/>